<organism evidence="3 4">
    <name type="scientific">Bursaphelenchus okinawaensis</name>
    <dbReference type="NCBI Taxonomy" id="465554"/>
    <lineage>
        <taxon>Eukaryota</taxon>
        <taxon>Metazoa</taxon>
        <taxon>Ecdysozoa</taxon>
        <taxon>Nematoda</taxon>
        <taxon>Chromadorea</taxon>
        <taxon>Rhabditida</taxon>
        <taxon>Tylenchina</taxon>
        <taxon>Tylenchomorpha</taxon>
        <taxon>Aphelenchoidea</taxon>
        <taxon>Aphelenchoididae</taxon>
        <taxon>Bursaphelenchus</taxon>
    </lineage>
</organism>
<reference evidence="3" key="1">
    <citation type="submission" date="2020-09" db="EMBL/GenBank/DDBJ databases">
        <authorList>
            <person name="Kikuchi T."/>
        </authorList>
    </citation>
    <scope>NUCLEOTIDE SEQUENCE</scope>
    <source>
        <strain evidence="3">SH1</strain>
    </source>
</reference>
<dbReference type="Proteomes" id="UP000614601">
    <property type="component" value="Unassembled WGS sequence"/>
</dbReference>
<accession>A0A811JXC4</accession>
<protein>
    <submittedName>
        <fullName evidence="3">Uncharacterized protein</fullName>
    </submittedName>
</protein>
<sequence length="137" mass="15031">MSAVCPLTNPLTMPVIRSLTETTTRIPALSQTLRTIVVESTTTTVSTQKVVDEAIRHGARHVLAGAGMSPIGWVLMFLLSVLAVFCLLIGAYALYDEKCRSNDVMKQNVSVQTSTESGPFRNNPNMNRRRNLQSSHV</sequence>
<feature type="transmembrane region" description="Helical" evidence="2">
    <location>
        <begin position="71"/>
        <end position="95"/>
    </location>
</feature>
<name>A0A811JXC4_9BILA</name>
<feature type="region of interest" description="Disordered" evidence="1">
    <location>
        <begin position="110"/>
        <end position="137"/>
    </location>
</feature>
<evidence type="ECO:0000256" key="1">
    <source>
        <dbReference type="SAM" id="MobiDB-lite"/>
    </source>
</evidence>
<keyword evidence="2" id="KW-1133">Transmembrane helix</keyword>
<dbReference type="Proteomes" id="UP000783686">
    <property type="component" value="Unassembled WGS sequence"/>
</dbReference>
<comment type="caution">
    <text evidence="3">The sequence shown here is derived from an EMBL/GenBank/DDBJ whole genome shotgun (WGS) entry which is preliminary data.</text>
</comment>
<keyword evidence="2" id="KW-0812">Transmembrane</keyword>
<keyword evidence="2" id="KW-0472">Membrane</keyword>
<dbReference type="EMBL" id="CAJFCW020000001">
    <property type="protein sequence ID" value="CAG9086812.1"/>
    <property type="molecule type" value="Genomic_DNA"/>
</dbReference>
<dbReference type="OrthoDB" id="10435261at2759"/>
<evidence type="ECO:0000313" key="4">
    <source>
        <dbReference type="Proteomes" id="UP000614601"/>
    </source>
</evidence>
<keyword evidence="4" id="KW-1185">Reference proteome</keyword>
<dbReference type="AlphaFoldDB" id="A0A811JXC4"/>
<evidence type="ECO:0000313" key="3">
    <source>
        <dbReference type="EMBL" id="CAD5207901.1"/>
    </source>
</evidence>
<proteinExistence type="predicted"/>
<gene>
    <name evidence="3" type="ORF">BOKJ2_LOCUS2429</name>
</gene>
<dbReference type="EMBL" id="CAJFDH010000001">
    <property type="protein sequence ID" value="CAD5207901.1"/>
    <property type="molecule type" value="Genomic_DNA"/>
</dbReference>
<evidence type="ECO:0000256" key="2">
    <source>
        <dbReference type="SAM" id="Phobius"/>
    </source>
</evidence>